<comment type="function">
    <text evidence="6 8">DNA-dependent RNA polymerase catalyzes the transcription of DNA into RNA using the four ribonucleoside triphosphates as substrates.</text>
</comment>
<dbReference type="HAMAP" id="MF_01321">
    <property type="entry name" value="RNApol_bact_RpoB"/>
    <property type="match status" value="1"/>
</dbReference>
<organism evidence="16 17">
    <name type="scientific">candidate division KSB3 bacterium</name>
    <dbReference type="NCBI Taxonomy" id="2044937"/>
    <lineage>
        <taxon>Bacteria</taxon>
        <taxon>candidate division KSB3</taxon>
    </lineage>
</organism>
<evidence type="ECO:0000259" key="10">
    <source>
        <dbReference type="Pfam" id="PF00562"/>
    </source>
</evidence>
<evidence type="ECO:0000256" key="1">
    <source>
        <dbReference type="ARBA" id="ARBA00022478"/>
    </source>
</evidence>
<dbReference type="InterPro" id="IPR007121">
    <property type="entry name" value="RNA_pol_bsu_CS"/>
</dbReference>
<comment type="similarity">
    <text evidence="6 7">Belongs to the RNA polymerase beta chain family.</text>
</comment>
<dbReference type="Pfam" id="PF04561">
    <property type="entry name" value="RNA_pol_Rpb2_2"/>
    <property type="match status" value="1"/>
</dbReference>
<dbReference type="SUPFAM" id="SSF64484">
    <property type="entry name" value="beta and beta-prime subunits of DNA dependent RNA-polymerase"/>
    <property type="match status" value="1"/>
</dbReference>
<evidence type="ECO:0000259" key="14">
    <source>
        <dbReference type="Pfam" id="PF04565"/>
    </source>
</evidence>
<evidence type="ECO:0000256" key="5">
    <source>
        <dbReference type="ARBA" id="ARBA00048552"/>
    </source>
</evidence>
<dbReference type="InterPro" id="IPR037033">
    <property type="entry name" value="DNA-dir_RNAP_su2_hyb_sf"/>
</dbReference>
<feature type="region of interest" description="Disordered" evidence="9">
    <location>
        <begin position="1069"/>
        <end position="1101"/>
    </location>
</feature>
<feature type="domain" description="RNA polymerase Rpb2" evidence="12">
    <location>
        <begin position="404"/>
        <end position="510"/>
    </location>
</feature>
<evidence type="ECO:0000256" key="9">
    <source>
        <dbReference type="SAM" id="MobiDB-lite"/>
    </source>
</evidence>
<evidence type="ECO:0000313" key="16">
    <source>
        <dbReference type="EMBL" id="MBD3326984.1"/>
    </source>
</evidence>
<dbReference type="EC" id="2.7.7.6" evidence="6 8"/>
<evidence type="ECO:0000259" key="12">
    <source>
        <dbReference type="Pfam" id="PF04561"/>
    </source>
</evidence>
<evidence type="ECO:0000259" key="11">
    <source>
        <dbReference type="Pfam" id="PF04560"/>
    </source>
</evidence>
<comment type="caution">
    <text evidence="16">The sequence shown here is derived from an EMBL/GenBank/DDBJ whole genome shotgun (WGS) entry which is preliminary data.</text>
</comment>
<feature type="domain" description="RNA polymerase Rpb2" evidence="11">
    <location>
        <begin position="1423"/>
        <end position="1498"/>
    </location>
</feature>
<dbReference type="Pfam" id="PF04560">
    <property type="entry name" value="RNA_pol_Rpb2_7"/>
    <property type="match status" value="1"/>
</dbReference>
<dbReference type="InterPro" id="IPR007645">
    <property type="entry name" value="RNA_pol_Rpb2_3"/>
</dbReference>
<dbReference type="InterPro" id="IPR010243">
    <property type="entry name" value="RNA_pol_bsu_bac"/>
</dbReference>
<evidence type="ECO:0000256" key="3">
    <source>
        <dbReference type="ARBA" id="ARBA00022695"/>
    </source>
</evidence>
<dbReference type="InterPro" id="IPR037034">
    <property type="entry name" value="RNA_pol_Rpb2_2_sf"/>
</dbReference>
<evidence type="ECO:0000313" key="17">
    <source>
        <dbReference type="Proteomes" id="UP000649604"/>
    </source>
</evidence>
<evidence type="ECO:0000256" key="4">
    <source>
        <dbReference type="ARBA" id="ARBA00023163"/>
    </source>
</evidence>
<dbReference type="PANTHER" id="PTHR20856">
    <property type="entry name" value="DNA-DIRECTED RNA POLYMERASE I SUBUNIT 2"/>
    <property type="match status" value="1"/>
</dbReference>
<dbReference type="FunFam" id="3.90.1800.10:FF:000001">
    <property type="entry name" value="DNA-directed RNA polymerase subunit beta"/>
    <property type="match status" value="1"/>
</dbReference>
<evidence type="ECO:0000256" key="6">
    <source>
        <dbReference type="HAMAP-Rule" id="MF_01321"/>
    </source>
</evidence>
<dbReference type="InterPro" id="IPR014724">
    <property type="entry name" value="RNA_pol_RPB2_OB-fold"/>
</dbReference>
<evidence type="ECO:0000259" key="15">
    <source>
        <dbReference type="Pfam" id="PF10385"/>
    </source>
</evidence>
<dbReference type="Gene3D" id="3.90.1110.10">
    <property type="entry name" value="RNA polymerase Rpb2, domain 2"/>
    <property type="match status" value="1"/>
</dbReference>
<feature type="domain" description="RNA polymerase Rpb2" evidence="14">
    <location>
        <begin position="569"/>
        <end position="637"/>
    </location>
</feature>
<dbReference type="InterPro" id="IPR007120">
    <property type="entry name" value="DNA-dir_RNAP_su2_dom"/>
</dbReference>
<dbReference type="Gene3D" id="3.90.1800.10">
    <property type="entry name" value="RNA polymerase alpha subunit dimerisation domain"/>
    <property type="match status" value="1"/>
</dbReference>
<dbReference type="InterPro" id="IPR007644">
    <property type="entry name" value="RNA_pol_bsu_protrusion"/>
</dbReference>
<gene>
    <name evidence="6 16" type="primary">rpoB</name>
    <name evidence="16" type="ORF">GF339_20530</name>
</gene>
<dbReference type="Gene3D" id="2.40.270.10">
    <property type="entry name" value="DNA-directed RNA polymerase, subunit 2, domain 6"/>
    <property type="match status" value="1"/>
</dbReference>
<dbReference type="InterPro" id="IPR042107">
    <property type="entry name" value="DNA-dir_RNA_pol_bsu_ext_1_sf"/>
</dbReference>
<accession>A0A9D5Q7K6</accession>
<proteinExistence type="inferred from homology"/>
<sequence>MQNDTRVHDSAGFTYTVRRRLDFGKIPVILDIPNLIEVQQKSYERFLQLDVPPDEREDIGLQEIFKSVFPISDYNDMALLEFVSYSFGKPKYGAAECRERGMTYSIPLKVTVRLVTWDLDVETKTKSIRDIKEQDIYFGEIPMMTTKGTFIINGTERTVVSQMHRSPGVFFDHDKGKGHFSGKVLYSCRVIPYRGSWLEFEFDYRDYLHVRIDKKRKLLVSTFLRALNCAVEDELRIAEEQGEERPALPDLSSTESILRCFYDTISFSFDDVDKTVGETCSVELDADLNVSSPDALSEFLRSYTAAKDVIAEDETLIIRKGKKITKKVLRLSKSYGISAIPVASDALISNVVASDVIDPDSGEVIIECNEEITPESLKKLYDSRVQKIDVLLIDKSVGGDALSNTFMKDPVHTMTDALLEIYRTLRPGDPPTEESSSKLFLQLFFNADRYDLSKVGRLKINEKLRLNNKSIDQRTLDVEDLLAITQYMLKLRMGEGEIDDIDHLGNRRVRSVGELLENQFRMGLVRVERATKERMSLQELDTVMPHDLINAKPVMSAVKEFFGSSQLSQFMDQTNPLSELTHKRRLSALGPGGLSRERAGFEMRDVHPTHYGRICPIETPEGPNIGLIASLSTYGRINEYGFIETPYRKVENGRATDKIEYLSAFKDEQYIIAQANAPIDEDGYFLKGSISARSGGDFVIVSPEDVHYMDVSPKQLVSVSASLIPFLEHDDANRALMGSNMQRQAVPLLKPEAPYVGTGMEPIAARDSGAVIIARRSGIVESVDSRSIVIRVDESLDTEEDLKKIREFSAFRLPSFEEGDEEETTIVDRYDLMKFQRSNQNTCINQRPLVKIGDQIKTGQVIADGFSTEKGELALGRNVLVAFMPWNGYNFEDAILMSERVVKDDLFTSIHIEECEIEARDTKLGREEITRDIPNVGEEALSNLDESGIVRIGAEVKPGDILVGKISPKGETHLAPEEKLLRAIFGEKAGDVKDASLRTPQGVSGIVIDVKVFSRKGVEKDERSQSIEDAEIAKIVRDYQDEIRIVREELRKKIVHLLKGKTVARDYSPDARTSEYEDEDEMESAQPEGKSSTPPLLRKGEIITPESLKDIPVDDLGKIKIQEIHDIRDEIEEYQENAMDQIHILETIMNEKTSRLRTGDELPPGVVKLVKVYIAMKRKLSVGDKMAGRHGNKGVVSNVAPIEDMPYLEDGTPVDIVLNPLGVPSRMNVGQILETCLGWASKRLMNRLHRYLSWLEMPINTISHHDKDFTALTASLRETADEAVSEAEIRAAIVERLRQVLQEVYQGIRQDETVTRYLADGSEEGLIHLARAIKDDIHFATPVFDGASEKNVKHLLETAGLNSSGKVTLLDGKTGDPFSQETTVGYIYMVKLSHLVDDKMHARSIGPYSLVTQQPLGGKAQFGGQRFGEMEVWALEAYGAAYNLQELLTVKSDDVVGRTKIYESIVKGQHALEPGIPESFNVLVKELQSLGLDIELMQQ</sequence>
<keyword evidence="1 6" id="KW-0240">DNA-directed RNA polymerase</keyword>
<evidence type="ECO:0000256" key="2">
    <source>
        <dbReference type="ARBA" id="ARBA00022679"/>
    </source>
</evidence>
<dbReference type="GO" id="GO:0003677">
    <property type="term" value="F:DNA binding"/>
    <property type="evidence" value="ECO:0007669"/>
    <property type="project" value="UniProtKB-UniRule"/>
</dbReference>
<dbReference type="Gene3D" id="2.40.50.150">
    <property type="match status" value="1"/>
</dbReference>
<dbReference type="InterPro" id="IPR007641">
    <property type="entry name" value="RNA_pol_Rpb2_7"/>
</dbReference>
<dbReference type="GO" id="GO:0006351">
    <property type="term" value="P:DNA-templated transcription"/>
    <property type="evidence" value="ECO:0007669"/>
    <property type="project" value="UniProtKB-UniRule"/>
</dbReference>
<evidence type="ECO:0000256" key="8">
    <source>
        <dbReference type="RuleBase" id="RU363031"/>
    </source>
</evidence>
<dbReference type="Gene3D" id="3.90.1100.10">
    <property type="match status" value="2"/>
</dbReference>
<feature type="domain" description="DNA-directed RNA polymerase subunit 2 hybrid-binding" evidence="10">
    <location>
        <begin position="774"/>
        <end position="1421"/>
    </location>
</feature>
<comment type="subunit">
    <text evidence="6 8">The RNAP catalytic core consists of 2 alpha, 1 beta, 1 beta' and 1 omega subunit. When a sigma factor is associated with the core the holoenzyme is formed, which can initiate transcription.</text>
</comment>
<dbReference type="PROSITE" id="PS01166">
    <property type="entry name" value="RNA_POL_BETA"/>
    <property type="match status" value="1"/>
</dbReference>
<dbReference type="InterPro" id="IPR015712">
    <property type="entry name" value="DNA-dir_RNA_pol_su2"/>
</dbReference>
<dbReference type="Gene3D" id="2.30.150.10">
    <property type="entry name" value="DNA-directed RNA polymerase, beta subunit, external 1 domain"/>
    <property type="match status" value="1"/>
</dbReference>
<dbReference type="Gene3D" id="2.40.50.100">
    <property type="match status" value="1"/>
</dbReference>
<dbReference type="Proteomes" id="UP000649604">
    <property type="component" value="Unassembled WGS sequence"/>
</dbReference>
<dbReference type="GO" id="GO:0032549">
    <property type="term" value="F:ribonucleoside binding"/>
    <property type="evidence" value="ECO:0007669"/>
    <property type="project" value="InterPro"/>
</dbReference>
<dbReference type="GO" id="GO:0000428">
    <property type="term" value="C:DNA-directed RNA polymerase complex"/>
    <property type="evidence" value="ECO:0007669"/>
    <property type="project" value="UniProtKB-KW"/>
</dbReference>
<evidence type="ECO:0000259" key="13">
    <source>
        <dbReference type="Pfam" id="PF04563"/>
    </source>
</evidence>
<dbReference type="GO" id="GO:0003899">
    <property type="term" value="F:DNA-directed RNA polymerase activity"/>
    <property type="evidence" value="ECO:0007669"/>
    <property type="project" value="UniProtKB-UniRule"/>
</dbReference>
<keyword evidence="3 6" id="KW-0548">Nucleotidyltransferase</keyword>
<dbReference type="CDD" id="cd00653">
    <property type="entry name" value="RNA_pol_B_RPB2"/>
    <property type="match status" value="1"/>
</dbReference>
<keyword evidence="2 6" id="KW-0808">Transferase</keyword>
<protein>
    <recommendedName>
        <fullName evidence="6 8">DNA-directed RNA polymerase subunit beta</fullName>
        <shortName evidence="6">RNAP subunit beta</shortName>
        <ecNumber evidence="6 8">2.7.7.6</ecNumber>
    </recommendedName>
    <alternativeName>
        <fullName evidence="6">RNA polymerase subunit beta</fullName>
    </alternativeName>
    <alternativeName>
        <fullName evidence="6">Transcriptase subunit beta</fullName>
    </alternativeName>
</protein>
<dbReference type="NCBIfam" id="TIGR02013">
    <property type="entry name" value="rpoB"/>
    <property type="match status" value="1"/>
</dbReference>
<dbReference type="Pfam" id="PF04565">
    <property type="entry name" value="RNA_pol_Rpb2_3"/>
    <property type="match status" value="1"/>
</dbReference>
<dbReference type="InterPro" id="IPR007642">
    <property type="entry name" value="RNA_pol_Rpb2_2"/>
</dbReference>
<keyword evidence="4 6" id="KW-0804">Transcription</keyword>
<name>A0A9D5Q7K6_9BACT</name>
<dbReference type="Pfam" id="PF00562">
    <property type="entry name" value="RNA_pol_Rpb2_6"/>
    <property type="match status" value="1"/>
</dbReference>
<dbReference type="InterPro" id="IPR019462">
    <property type="entry name" value="DNA-dir_RNA_pol_bsu_external_1"/>
</dbReference>
<dbReference type="Pfam" id="PF04563">
    <property type="entry name" value="RNA_pol_Rpb2_1"/>
    <property type="match status" value="1"/>
</dbReference>
<dbReference type="NCBIfam" id="NF001616">
    <property type="entry name" value="PRK00405.1"/>
    <property type="match status" value="1"/>
</dbReference>
<dbReference type="EMBL" id="WJJP01000669">
    <property type="protein sequence ID" value="MBD3326984.1"/>
    <property type="molecule type" value="Genomic_DNA"/>
</dbReference>
<feature type="domain" description="RNA polymerase beta subunit protrusion" evidence="13">
    <location>
        <begin position="35"/>
        <end position="554"/>
    </location>
</feature>
<reference evidence="16" key="1">
    <citation type="submission" date="2019-11" db="EMBL/GenBank/DDBJ databases">
        <title>Microbial mats filling the niche in hypersaline microbial mats.</title>
        <authorList>
            <person name="Wong H.L."/>
            <person name="Macleod F.I."/>
            <person name="White R.A. III"/>
            <person name="Burns B.P."/>
        </authorList>
    </citation>
    <scope>NUCLEOTIDE SEQUENCE</scope>
    <source>
        <strain evidence="16">Rbin_158</strain>
    </source>
</reference>
<evidence type="ECO:0000256" key="7">
    <source>
        <dbReference type="RuleBase" id="RU000434"/>
    </source>
</evidence>
<comment type="catalytic activity">
    <reaction evidence="5 6 8">
        <text>RNA(n) + a ribonucleoside 5'-triphosphate = RNA(n+1) + diphosphate</text>
        <dbReference type="Rhea" id="RHEA:21248"/>
        <dbReference type="Rhea" id="RHEA-COMP:14527"/>
        <dbReference type="Rhea" id="RHEA-COMP:17342"/>
        <dbReference type="ChEBI" id="CHEBI:33019"/>
        <dbReference type="ChEBI" id="CHEBI:61557"/>
        <dbReference type="ChEBI" id="CHEBI:140395"/>
        <dbReference type="EC" id="2.7.7.6"/>
    </reaction>
</comment>
<feature type="domain" description="DNA-directed RNA polymerase beta subunit external 1" evidence="15">
    <location>
        <begin position="647"/>
        <end position="712"/>
    </location>
</feature>
<dbReference type="Pfam" id="PF10385">
    <property type="entry name" value="RNA_pol_Rpb2_45"/>
    <property type="match status" value="1"/>
</dbReference>